<sequence>MEEEAHPIRQQKRRLNPTILDVVKKEITKLLATGIIYPISNNQWVSLVQLVPKKSEMTVMKNQHDELELKTQLTSTLILQAPNWEYPFELMCDASNSVLKAVLGQQVGVGKNSHKPDAKPRLIQWMLLLQEFDIDIRDKKGVENSIADHLSRIKRESDPMPIRDEFPNE</sequence>
<name>A0A371H426_MUCPR</name>
<protein>
    <recommendedName>
        <fullName evidence="3">Retrovirus-related Pol polyprotein</fullName>
    </recommendedName>
</protein>
<evidence type="ECO:0000313" key="2">
    <source>
        <dbReference type="Proteomes" id="UP000257109"/>
    </source>
</evidence>
<dbReference type="AlphaFoldDB" id="A0A371H426"/>
<dbReference type="Proteomes" id="UP000257109">
    <property type="component" value="Unassembled WGS sequence"/>
</dbReference>
<evidence type="ECO:0000313" key="1">
    <source>
        <dbReference type="EMBL" id="RDX97562.1"/>
    </source>
</evidence>
<keyword evidence="2" id="KW-1185">Reference proteome</keyword>
<dbReference type="InterPro" id="IPR043502">
    <property type="entry name" value="DNA/RNA_pol_sf"/>
</dbReference>
<proteinExistence type="predicted"/>
<organism evidence="1 2">
    <name type="scientific">Mucuna pruriens</name>
    <name type="common">Velvet bean</name>
    <name type="synonym">Dolichos pruriens</name>
    <dbReference type="NCBI Taxonomy" id="157652"/>
    <lineage>
        <taxon>Eukaryota</taxon>
        <taxon>Viridiplantae</taxon>
        <taxon>Streptophyta</taxon>
        <taxon>Embryophyta</taxon>
        <taxon>Tracheophyta</taxon>
        <taxon>Spermatophyta</taxon>
        <taxon>Magnoliopsida</taxon>
        <taxon>eudicotyledons</taxon>
        <taxon>Gunneridae</taxon>
        <taxon>Pentapetalae</taxon>
        <taxon>rosids</taxon>
        <taxon>fabids</taxon>
        <taxon>Fabales</taxon>
        <taxon>Fabaceae</taxon>
        <taxon>Papilionoideae</taxon>
        <taxon>50 kb inversion clade</taxon>
        <taxon>NPAAA clade</taxon>
        <taxon>indigoferoid/millettioid clade</taxon>
        <taxon>Phaseoleae</taxon>
        <taxon>Mucuna</taxon>
    </lineage>
</organism>
<evidence type="ECO:0008006" key="3">
    <source>
        <dbReference type="Google" id="ProtNLM"/>
    </source>
</evidence>
<reference evidence="1" key="1">
    <citation type="submission" date="2018-05" db="EMBL/GenBank/DDBJ databases">
        <title>Draft genome of Mucuna pruriens seed.</title>
        <authorList>
            <person name="Nnadi N.E."/>
            <person name="Vos R."/>
            <person name="Hasami M.H."/>
            <person name="Devisetty U.K."/>
            <person name="Aguiy J.C."/>
        </authorList>
    </citation>
    <scope>NUCLEOTIDE SEQUENCE [LARGE SCALE GENOMIC DNA]</scope>
    <source>
        <strain evidence="1">JCA_2017</strain>
    </source>
</reference>
<dbReference type="PANTHER" id="PTHR34072:SF57">
    <property type="entry name" value="RNA-DIRECTED DNA POLYMERASE"/>
    <property type="match status" value="1"/>
</dbReference>
<dbReference type="EMBL" id="QJKJ01003620">
    <property type="protein sequence ID" value="RDX97562.1"/>
    <property type="molecule type" value="Genomic_DNA"/>
</dbReference>
<comment type="caution">
    <text evidence="1">The sequence shown here is derived from an EMBL/GenBank/DDBJ whole genome shotgun (WGS) entry which is preliminary data.</text>
</comment>
<dbReference type="PANTHER" id="PTHR34072">
    <property type="entry name" value="ENZYMATIC POLYPROTEIN-RELATED"/>
    <property type="match status" value="1"/>
</dbReference>
<dbReference type="Gene3D" id="3.10.10.10">
    <property type="entry name" value="HIV Type 1 Reverse Transcriptase, subunit A, domain 1"/>
    <property type="match status" value="1"/>
</dbReference>
<accession>A0A371H426</accession>
<dbReference type="SUPFAM" id="SSF56672">
    <property type="entry name" value="DNA/RNA polymerases"/>
    <property type="match status" value="1"/>
</dbReference>
<feature type="non-terminal residue" evidence="1">
    <location>
        <position position="1"/>
    </location>
</feature>
<gene>
    <name evidence="1" type="ORF">CR513_19649</name>
</gene>
<dbReference type="OrthoDB" id="10055717at2759"/>